<dbReference type="Gene3D" id="3.20.20.80">
    <property type="entry name" value="Glycosidases"/>
    <property type="match status" value="1"/>
</dbReference>
<reference evidence="3 4" key="1">
    <citation type="journal article" date="1993" name="J. Dent. Res.">
        <title>The isolation and characterization of milleri group streptococci from dental periapical abscesses.</title>
        <authorList>
            <person name="Fisher L.E."/>
            <person name="Russell R.R."/>
        </authorList>
    </citation>
    <scope>NUCLEOTIDE SEQUENCE [LARGE SCALE GENOMIC DNA]</scope>
    <source>
        <strain evidence="3 4">OUP21</strain>
    </source>
</reference>
<name>A0A2T0G480_STRAP</name>
<comment type="caution">
    <text evidence="3">The sequence shown here is derived from an EMBL/GenBank/DDBJ whole genome shotgun (WGS) entry which is preliminary data.</text>
</comment>
<feature type="domain" description="Glycosyl hydrolase family 13 catalytic" evidence="2">
    <location>
        <begin position="227"/>
        <end position="602"/>
    </location>
</feature>
<dbReference type="EMBL" id="PVSZ01000009">
    <property type="protein sequence ID" value="PRT70854.1"/>
    <property type="molecule type" value="Genomic_DNA"/>
</dbReference>
<dbReference type="InterPro" id="IPR004193">
    <property type="entry name" value="Glyco_hydro_13_N"/>
</dbReference>
<dbReference type="Pfam" id="PF02922">
    <property type="entry name" value="CBM_48"/>
    <property type="match status" value="1"/>
</dbReference>
<dbReference type="Gene3D" id="2.60.40.2320">
    <property type="match status" value="1"/>
</dbReference>
<dbReference type="InterPro" id="IPR017853">
    <property type="entry name" value="GH"/>
</dbReference>
<dbReference type="RefSeq" id="WP_106384200.1">
    <property type="nucleotide sequence ID" value="NZ_PVSZ01000009.1"/>
</dbReference>
<dbReference type="SUPFAM" id="SSF81296">
    <property type="entry name" value="E set domains"/>
    <property type="match status" value="1"/>
</dbReference>
<evidence type="ECO:0000313" key="4">
    <source>
        <dbReference type="Proteomes" id="UP000238573"/>
    </source>
</evidence>
<dbReference type="InterPro" id="IPR040697">
    <property type="entry name" value="PulA_N1"/>
</dbReference>
<accession>A0A2T0G480</accession>
<dbReference type="SUPFAM" id="SSF51445">
    <property type="entry name" value="(Trans)glycosidases"/>
    <property type="match status" value="1"/>
</dbReference>
<evidence type="ECO:0000313" key="3">
    <source>
        <dbReference type="EMBL" id="PRT70854.1"/>
    </source>
</evidence>
<dbReference type="InterPro" id="IPR014756">
    <property type="entry name" value="Ig_E-set"/>
</dbReference>
<dbReference type="InterPro" id="IPR011840">
    <property type="entry name" value="PulA_typeI"/>
</dbReference>
<dbReference type="InterPro" id="IPR006047">
    <property type="entry name" value="GH13_cat_dom"/>
</dbReference>
<dbReference type="CDD" id="cd02860">
    <property type="entry name" value="E_set_Pullulanase"/>
    <property type="match status" value="1"/>
</dbReference>
<proteinExistence type="inferred from homology"/>
<dbReference type="NCBIfam" id="TIGR02104">
    <property type="entry name" value="pulA_typeI"/>
    <property type="match status" value="1"/>
</dbReference>
<dbReference type="Proteomes" id="UP000238573">
    <property type="component" value="Unassembled WGS sequence"/>
</dbReference>
<dbReference type="AlphaFoldDB" id="A0A2T0G480"/>
<dbReference type="CDD" id="cd11341">
    <property type="entry name" value="AmyAc_Pullulanase_LD-like"/>
    <property type="match status" value="1"/>
</dbReference>
<evidence type="ECO:0000256" key="1">
    <source>
        <dbReference type="ARBA" id="ARBA00008061"/>
    </source>
</evidence>
<dbReference type="Pfam" id="PF17999">
    <property type="entry name" value="PulA_N1"/>
    <property type="match status" value="1"/>
</dbReference>
<dbReference type="Gene3D" id="2.60.40.10">
    <property type="entry name" value="Immunoglobulins"/>
    <property type="match status" value="1"/>
</dbReference>
<gene>
    <name evidence="3" type="primary">pulA</name>
    <name evidence="3" type="ORF">C6A27_04325</name>
</gene>
<dbReference type="SMART" id="SM00642">
    <property type="entry name" value="Aamy"/>
    <property type="match status" value="1"/>
</dbReference>
<comment type="similarity">
    <text evidence="1">Belongs to the glycosyl hydrolase 13 family.</text>
</comment>
<sequence length="693" mass="80172">MAFRTFQAYLDDQSLITIELEKQFYTEQLQFTIETVDSTQTLQIRTLEEQDDFVQYSLAPLEPLDLTSHYWIYDQDRNKTFLQFRHIVRKPIFDQTFAYDGDDLGAHYTPKVTTFKLWAPISEQVLLHLQNQVYPMTLGEKGVWQTEVSGDFDGAAYYYLHKVNGHWVEVHDPYALSSESNSGVSYVVNPEKITRPIHRAATQIPITKAVIYEMSVRDFSMQKEAEFSYPGKFKSLTESPQLQEHTLGMDYVKQLGITHIQLMPVYDFGSVDENHPELVYNWGYDPMQYNLPDGSFATNPHDPYTRIVELQEAIAAYHQADISVIMDVVYNHVYNPKTYAFEKIVPGYFFRYNHNGNLTNGTFCGNDVASERAMVRSYIKHSLKQWLTIYGFDGFRFDLMGILDIETMKQIAEELKSLYPNVYLYGEGWRMNTGLDSNRLAHQFNADKLPSYGFFNDHFRNTIKATIAEGQQLSEVHSLNSIENVLTANIGFSGTGTEHFIAPQQAINYVECHDDATAFDYFAIQNPKIDLKERLDNARLALHLSLLAQGVPFIHSGQEFFRSKNLMDNTYSAQDAINRLDWLRSIEYEKDVDFVRQLIQFRKANLLLSLETRTEIKDYCSVEWLSDSVVEYKIKEKEDQITILINFGNEAFSYPNQDKQAIFINYPEISLDVPLNTNRDSYTVPAKQVLVLK</sequence>
<organism evidence="3 4">
    <name type="scientific">Streptococcus anginosus</name>
    <dbReference type="NCBI Taxonomy" id="1328"/>
    <lineage>
        <taxon>Bacteria</taxon>
        <taxon>Bacillati</taxon>
        <taxon>Bacillota</taxon>
        <taxon>Bacilli</taxon>
        <taxon>Lactobacillales</taxon>
        <taxon>Streptococcaceae</taxon>
        <taxon>Streptococcus</taxon>
        <taxon>Streptococcus anginosus group</taxon>
    </lineage>
</organism>
<dbReference type="PANTHER" id="PTHR43002">
    <property type="entry name" value="GLYCOGEN DEBRANCHING ENZYME"/>
    <property type="match status" value="1"/>
</dbReference>
<dbReference type="GO" id="GO:0005975">
    <property type="term" value="P:carbohydrate metabolic process"/>
    <property type="evidence" value="ECO:0007669"/>
    <property type="project" value="InterPro"/>
</dbReference>
<dbReference type="GO" id="GO:0004553">
    <property type="term" value="F:hydrolase activity, hydrolyzing O-glycosyl compounds"/>
    <property type="evidence" value="ECO:0007669"/>
    <property type="project" value="InterPro"/>
</dbReference>
<protein>
    <submittedName>
        <fullName evidence="3">Type I pullulanase</fullName>
    </submittedName>
</protein>
<evidence type="ECO:0000259" key="2">
    <source>
        <dbReference type="SMART" id="SM00642"/>
    </source>
</evidence>
<dbReference type="InterPro" id="IPR013783">
    <property type="entry name" value="Ig-like_fold"/>
</dbReference>
<dbReference type="Pfam" id="PF00128">
    <property type="entry name" value="Alpha-amylase"/>
    <property type="match status" value="1"/>
</dbReference>